<feature type="transmembrane region" description="Helical" evidence="2">
    <location>
        <begin position="32"/>
        <end position="54"/>
    </location>
</feature>
<dbReference type="EMBL" id="CP120988">
    <property type="protein sequence ID" value="WLQ56673.1"/>
    <property type="molecule type" value="Genomic_DNA"/>
</dbReference>
<keyword evidence="2" id="KW-0472">Membrane</keyword>
<dbReference type="RefSeq" id="WP_306071517.1">
    <property type="nucleotide sequence ID" value="NZ_CP120988.1"/>
</dbReference>
<evidence type="ECO:0000313" key="3">
    <source>
        <dbReference type="EMBL" id="WLQ56673.1"/>
    </source>
</evidence>
<keyword evidence="2" id="KW-1133">Transmembrane helix</keyword>
<keyword evidence="4" id="KW-1185">Reference proteome</keyword>
<feature type="transmembrane region" description="Helical" evidence="2">
    <location>
        <begin position="105"/>
        <end position="123"/>
    </location>
</feature>
<evidence type="ECO:0000256" key="2">
    <source>
        <dbReference type="SAM" id="Phobius"/>
    </source>
</evidence>
<reference evidence="3 4" key="1">
    <citation type="submission" date="2023-03" db="EMBL/GenBank/DDBJ databases">
        <title>Isolation and description of six Streptomyces strains from soil environments, able to metabolize different microbial glucans.</title>
        <authorList>
            <person name="Widen T."/>
            <person name="Larsbrink J."/>
        </authorList>
    </citation>
    <scope>NUCLEOTIDE SEQUENCE [LARGE SCALE GENOMIC DNA]</scope>
    <source>
        <strain evidence="3 4">Alt2</strain>
    </source>
</reference>
<feature type="transmembrane region" description="Helical" evidence="2">
    <location>
        <begin position="74"/>
        <end position="93"/>
    </location>
</feature>
<feature type="region of interest" description="Disordered" evidence="1">
    <location>
        <begin position="1"/>
        <end position="25"/>
    </location>
</feature>
<gene>
    <name evidence="3" type="ORF">P8A19_15005</name>
</gene>
<protein>
    <recommendedName>
        <fullName evidence="5">Integral membrane protein</fullName>
    </recommendedName>
</protein>
<evidence type="ECO:0000313" key="4">
    <source>
        <dbReference type="Proteomes" id="UP001235744"/>
    </source>
</evidence>
<evidence type="ECO:0008006" key="5">
    <source>
        <dbReference type="Google" id="ProtNLM"/>
    </source>
</evidence>
<name>A0ABY9IMW5_9ACTN</name>
<keyword evidence="2" id="KW-0812">Transmembrane</keyword>
<organism evidence="3 4">
    <name type="scientific">Streptomyces poriferorum</name>
    <dbReference type="NCBI Taxonomy" id="2798799"/>
    <lineage>
        <taxon>Bacteria</taxon>
        <taxon>Bacillati</taxon>
        <taxon>Actinomycetota</taxon>
        <taxon>Actinomycetes</taxon>
        <taxon>Kitasatosporales</taxon>
        <taxon>Streptomycetaceae</taxon>
        <taxon>Streptomyces</taxon>
    </lineage>
</organism>
<proteinExistence type="predicted"/>
<feature type="transmembrane region" description="Helical" evidence="2">
    <location>
        <begin position="181"/>
        <end position="201"/>
    </location>
</feature>
<evidence type="ECO:0000256" key="1">
    <source>
        <dbReference type="SAM" id="MobiDB-lite"/>
    </source>
</evidence>
<sequence length="202" mass="20631">MNGGSGWENGSAGRRPPGHGPGRTERAGGGPLLVLVRCWAVGAVVHVIAGYVVSRGLVDLLATDERLDVFTWRLALQHVPAVLTTLLTVLAATRILPAEQRDSRPLYLSAALGVPLAALGYGYAVPGQLSDMEAVLLPVVTLVTGAAVGLAVDRLMDDSDMGASQAAPYYWRDGGATATGYVGGILVATGMVAALAMAGAVG</sequence>
<dbReference type="Proteomes" id="UP001235744">
    <property type="component" value="Chromosome"/>
</dbReference>
<feature type="transmembrane region" description="Helical" evidence="2">
    <location>
        <begin position="135"/>
        <end position="152"/>
    </location>
</feature>
<accession>A0ABY9IMW5</accession>